<dbReference type="EMBL" id="MVGT01002399">
    <property type="protein sequence ID" value="OVA07919.1"/>
    <property type="molecule type" value="Genomic_DNA"/>
</dbReference>
<evidence type="ECO:0000313" key="3">
    <source>
        <dbReference type="Proteomes" id="UP000195402"/>
    </source>
</evidence>
<dbReference type="STRING" id="56857.A0A200QBS5"/>
<keyword evidence="3" id="KW-1185">Reference proteome</keyword>
<dbReference type="PANTHER" id="PTHR31672:SF13">
    <property type="entry name" value="F-BOX PROTEIN CPR30-LIKE"/>
    <property type="match status" value="1"/>
</dbReference>
<protein>
    <submittedName>
        <fullName evidence="2">F-box domain</fullName>
    </submittedName>
</protein>
<organism evidence="2 3">
    <name type="scientific">Macleaya cordata</name>
    <name type="common">Five-seeded plume-poppy</name>
    <name type="synonym">Bocconia cordata</name>
    <dbReference type="NCBI Taxonomy" id="56857"/>
    <lineage>
        <taxon>Eukaryota</taxon>
        <taxon>Viridiplantae</taxon>
        <taxon>Streptophyta</taxon>
        <taxon>Embryophyta</taxon>
        <taxon>Tracheophyta</taxon>
        <taxon>Spermatophyta</taxon>
        <taxon>Magnoliopsida</taxon>
        <taxon>Ranunculales</taxon>
        <taxon>Papaveraceae</taxon>
        <taxon>Papaveroideae</taxon>
        <taxon>Macleaya</taxon>
    </lineage>
</organism>
<dbReference type="Gene3D" id="1.20.1280.50">
    <property type="match status" value="1"/>
</dbReference>
<dbReference type="InterPro" id="IPR050796">
    <property type="entry name" value="SCF_F-box_component"/>
</dbReference>
<dbReference type="PROSITE" id="PS50181">
    <property type="entry name" value="FBOX"/>
    <property type="match status" value="1"/>
</dbReference>
<sequence>MEELGSMGNAFLPKKISIDILSHLPAESVLQCRRVCKTWLTFLRDSEFADMHLQRSRRQLMQLDDDDDDDHNINGGAAKVGLGFLFSTSWKDGVGGRVQLYYGEYYADNNIDHHKQFSYKALKKINHPNSNKHVVVGSCNGLICVAETPYCSHYYRGNFTYLDPVYVYNPFTGEFVYLSRFDKLLKGYTVMNGFGYHPSSNEYKVVRIYYFPNQPSIGQVQVYTIGGSDGWRNRGEIKYKLQRSSLSLGGILANGALHWLSIDREIVAFDLADEEFRVVTPPTCFLPAVDFSGKHCFHLRELGGCLCVVHQVSGDRVDIWALKKTKAHSTYNMKEQECHSRTWSREFSIPWAGQYDDEYDPFALTKSGEVLLCYNRNTLSCYDPKTATSKTLMHHNSVKGVNFIIAIPHMNSFVSLEAL</sequence>
<dbReference type="InterPro" id="IPR036047">
    <property type="entry name" value="F-box-like_dom_sf"/>
</dbReference>
<dbReference type="OrthoDB" id="1894463at2759"/>
<dbReference type="Pfam" id="PF12937">
    <property type="entry name" value="F-box-like"/>
    <property type="match status" value="1"/>
</dbReference>
<name>A0A200QBS5_MACCD</name>
<dbReference type="NCBIfam" id="TIGR01640">
    <property type="entry name" value="F_box_assoc_1"/>
    <property type="match status" value="1"/>
</dbReference>
<dbReference type="Proteomes" id="UP000195402">
    <property type="component" value="Unassembled WGS sequence"/>
</dbReference>
<evidence type="ECO:0000313" key="2">
    <source>
        <dbReference type="EMBL" id="OVA07919.1"/>
    </source>
</evidence>
<dbReference type="InterPro" id="IPR013187">
    <property type="entry name" value="F-box-assoc_dom_typ3"/>
</dbReference>
<comment type="caution">
    <text evidence="2">The sequence shown here is derived from an EMBL/GenBank/DDBJ whole genome shotgun (WGS) entry which is preliminary data.</text>
</comment>
<dbReference type="InParanoid" id="A0A200QBS5"/>
<dbReference type="SUPFAM" id="SSF81383">
    <property type="entry name" value="F-box domain"/>
    <property type="match status" value="1"/>
</dbReference>
<dbReference type="PANTHER" id="PTHR31672">
    <property type="entry name" value="BNACNNG10540D PROTEIN"/>
    <property type="match status" value="1"/>
</dbReference>
<dbReference type="Pfam" id="PF08268">
    <property type="entry name" value="FBA_3"/>
    <property type="match status" value="1"/>
</dbReference>
<dbReference type="InterPro" id="IPR001810">
    <property type="entry name" value="F-box_dom"/>
</dbReference>
<dbReference type="FunCoup" id="A0A200QBS5">
    <property type="interactions" value="420"/>
</dbReference>
<gene>
    <name evidence="2" type="ORF">BVC80_8739g23</name>
</gene>
<proteinExistence type="predicted"/>
<feature type="domain" description="F-box" evidence="1">
    <location>
        <begin position="6"/>
        <end position="51"/>
    </location>
</feature>
<dbReference type="InterPro" id="IPR017451">
    <property type="entry name" value="F-box-assoc_interact_dom"/>
</dbReference>
<reference evidence="2 3" key="1">
    <citation type="journal article" date="2017" name="Mol. Plant">
        <title>The Genome of Medicinal Plant Macleaya cordata Provides New Insights into Benzylisoquinoline Alkaloids Metabolism.</title>
        <authorList>
            <person name="Liu X."/>
            <person name="Liu Y."/>
            <person name="Huang P."/>
            <person name="Ma Y."/>
            <person name="Qing Z."/>
            <person name="Tang Q."/>
            <person name="Cao H."/>
            <person name="Cheng P."/>
            <person name="Zheng Y."/>
            <person name="Yuan Z."/>
            <person name="Zhou Y."/>
            <person name="Liu J."/>
            <person name="Tang Z."/>
            <person name="Zhuo Y."/>
            <person name="Zhang Y."/>
            <person name="Yu L."/>
            <person name="Huang J."/>
            <person name="Yang P."/>
            <person name="Peng Q."/>
            <person name="Zhang J."/>
            <person name="Jiang W."/>
            <person name="Zhang Z."/>
            <person name="Lin K."/>
            <person name="Ro D.K."/>
            <person name="Chen X."/>
            <person name="Xiong X."/>
            <person name="Shang Y."/>
            <person name="Huang S."/>
            <person name="Zeng J."/>
        </authorList>
    </citation>
    <scope>NUCLEOTIDE SEQUENCE [LARGE SCALE GENOMIC DNA]</scope>
    <source>
        <strain evidence="3">cv. BLH2017</strain>
        <tissue evidence="2">Root</tissue>
    </source>
</reference>
<dbReference type="SMART" id="SM00256">
    <property type="entry name" value="FBOX"/>
    <property type="match status" value="1"/>
</dbReference>
<dbReference type="OMA" id="WSPVNTH"/>
<dbReference type="AlphaFoldDB" id="A0A200QBS5"/>
<evidence type="ECO:0000259" key="1">
    <source>
        <dbReference type="PROSITE" id="PS50181"/>
    </source>
</evidence>
<accession>A0A200QBS5</accession>